<dbReference type="STRING" id="574349.SAMN05443545_107227"/>
<dbReference type="AlphaFoldDB" id="A0A1H3ES24"/>
<accession>A0A1H3ES24</accession>
<keyword evidence="7" id="KW-1185">Reference proteome</keyword>
<keyword evidence="2" id="KW-0805">Transcription regulation</keyword>
<evidence type="ECO:0000256" key="2">
    <source>
        <dbReference type="ARBA" id="ARBA00023015"/>
    </source>
</evidence>
<name>A0A1H3ES24_9GAMM</name>
<dbReference type="InterPro" id="IPR010982">
    <property type="entry name" value="Lambda_DNA-bd_dom_sf"/>
</dbReference>
<gene>
    <name evidence="6" type="ORF">SAMN05443545_107227</name>
</gene>
<protein>
    <submittedName>
        <fullName evidence="6">Transcriptional regulator, Nlp family</fullName>
    </submittedName>
</protein>
<dbReference type="GO" id="GO:0003677">
    <property type="term" value="F:DNA binding"/>
    <property type="evidence" value="ECO:0007669"/>
    <property type="project" value="UniProtKB-KW"/>
</dbReference>
<dbReference type="EMBL" id="FNNI01000007">
    <property type="protein sequence ID" value="SDX81425.1"/>
    <property type="molecule type" value="Genomic_DNA"/>
</dbReference>
<evidence type="ECO:0000256" key="1">
    <source>
        <dbReference type="ARBA" id="ARBA00006157"/>
    </source>
</evidence>
<evidence type="ECO:0000313" key="6">
    <source>
        <dbReference type="EMBL" id="SDX81425.1"/>
    </source>
</evidence>
<keyword evidence="3" id="KW-0238">DNA-binding</keyword>
<comment type="similarity">
    <text evidence="1">Belongs to the ner transcriptional regulatory family.</text>
</comment>
<evidence type="ECO:0000256" key="3">
    <source>
        <dbReference type="ARBA" id="ARBA00023125"/>
    </source>
</evidence>
<evidence type="ECO:0000256" key="4">
    <source>
        <dbReference type="ARBA" id="ARBA00023163"/>
    </source>
</evidence>
<dbReference type="InterPro" id="IPR038722">
    <property type="entry name" value="Ner_HTH_dom"/>
</dbReference>
<dbReference type="Proteomes" id="UP000198500">
    <property type="component" value="Unassembled WGS sequence"/>
</dbReference>
<dbReference type="SUPFAM" id="SSF47413">
    <property type="entry name" value="lambda repressor-like DNA-binding domains"/>
    <property type="match status" value="1"/>
</dbReference>
<keyword evidence="4" id="KW-0804">Transcription</keyword>
<dbReference type="Gene3D" id="1.10.260.40">
    <property type="entry name" value="lambda repressor-like DNA-binding domains"/>
    <property type="match status" value="1"/>
</dbReference>
<dbReference type="OrthoDB" id="5405994at2"/>
<feature type="domain" description="Ner winged helix-turn-helix DNA-binding" evidence="5">
    <location>
        <begin position="14"/>
        <end position="88"/>
    </location>
</feature>
<dbReference type="Pfam" id="PF13693">
    <property type="entry name" value="HTH_35"/>
    <property type="match status" value="1"/>
</dbReference>
<dbReference type="RefSeq" id="WP_092571013.1">
    <property type="nucleotide sequence ID" value="NZ_BMXH01000006.1"/>
</dbReference>
<proteinExistence type="inferred from homology"/>
<sequence length="89" mass="10178">MNEKPRAKKPAPGDWHRADIVAALHKAGWTLRKLAAHHGYRQATTLSVALDRPWPKGERLIAQAIGVDPATIWPSRYRDDIARYQERKE</sequence>
<evidence type="ECO:0000313" key="7">
    <source>
        <dbReference type="Proteomes" id="UP000198500"/>
    </source>
</evidence>
<evidence type="ECO:0000259" key="5">
    <source>
        <dbReference type="Pfam" id="PF13693"/>
    </source>
</evidence>
<reference evidence="6 7" key="1">
    <citation type="submission" date="2016-10" db="EMBL/GenBank/DDBJ databases">
        <authorList>
            <person name="de Groot N.N."/>
        </authorList>
    </citation>
    <scope>NUCLEOTIDE SEQUENCE [LARGE SCALE GENOMIC DNA]</scope>
    <source>
        <strain evidence="6 7">DSM 19219</strain>
    </source>
</reference>
<organism evidence="6 7">
    <name type="scientific">Aidingimonas halophila</name>
    <dbReference type="NCBI Taxonomy" id="574349"/>
    <lineage>
        <taxon>Bacteria</taxon>
        <taxon>Pseudomonadati</taxon>
        <taxon>Pseudomonadota</taxon>
        <taxon>Gammaproteobacteria</taxon>
        <taxon>Oceanospirillales</taxon>
        <taxon>Halomonadaceae</taxon>
        <taxon>Aidingimonas</taxon>
    </lineage>
</organism>